<dbReference type="AlphaFoldDB" id="A0A1I1C1I1"/>
<protein>
    <submittedName>
        <fullName evidence="2">Methyltransferase domain-containing protein</fullName>
    </submittedName>
</protein>
<dbReference type="CDD" id="cd02440">
    <property type="entry name" value="AdoMet_MTases"/>
    <property type="match status" value="1"/>
</dbReference>
<dbReference type="PANTHER" id="PTHR43591:SF24">
    <property type="entry name" value="2-METHOXY-6-POLYPRENYL-1,4-BENZOQUINOL METHYLASE, MITOCHONDRIAL"/>
    <property type="match status" value="1"/>
</dbReference>
<keyword evidence="2" id="KW-0808">Transferase</keyword>
<reference evidence="3" key="1">
    <citation type="submission" date="2016-10" db="EMBL/GenBank/DDBJ databases">
        <authorList>
            <person name="Varghese N."/>
            <person name="Submissions S."/>
        </authorList>
    </citation>
    <scope>NUCLEOTIDE SEQUENCE [LARGE SCALE GENOMIC DNA]</scope>
    <source>
        <strain evidence="3">CGMCC 4.3568</strain>
    </source>
</reference>
<accession>A0A1I1C1I1</accession>
<dbReference type="STRING" id="490629.SAMN05216266_11872"/>
<proteinExistence type="predicted"/>
<feature type="domain" description="Methyltransferase type 11" evidence="1">
    <location>
        <begin position="59"/>
        <end position="156"/>
    </location>
</feature>
<dbReference type="EMBL" id="FOKG01000018">
    <property type="protein sequence ID" value="SFB54738.1"/>
    <property type="molecule type" value="Genomic_DNA"/>
</dbReference>
<dbReference type="InterPro" id="IPR013216">
    <property type="entry name" value="Methyltransf_11"/>
</dbReference>
<gene>
    <name evidence="2" type="ORF">SAMN05216266_11872</name>
</gene>
<name>A0A1I1C1I1_9PSEU</name>
<dbReference type="SUPFAM" id="SSF53335">
    <property type="entry name" value="S-adenosyl-L-methionine-dependent methyltransferases"/>
    <property type="match status" value="1"/>
</dbReference>
<dbReference type="RefSeq" id="WP_245788665.1">
    <property type="nucleotide sequence ID" value="NZ_FOKG01000018.1"/>
</dbReference>
<keyword evidence="2" id="KW-0489">Methyltransferase</keyword>
<dbReference type="Pfam" id="PF08241">
    <property type="entry name" value="Methyltransf_11"/>
    <property type="match status" value="1"/>
</dbReference>
<evidence type="ECO:0000259" key="1">
    <source>
        <dbReference type="Pfam" id="PF08241"/>
    </source>
</evidence>
<dbReference type="Gene3D" id="3.40.50.150">
    <property type="entry name" value="Vaccinia Virus protein VP39"/>
    <property type="match status" value="1"/>
</dbReference>
<dbReference type="Proteomes" id="UP000243799">
    <property type="component" value="Unassembled WGS sequence"/>
</dbReference>
<keyword evidence="3" id="KW-1185">Reference proteome</keyword>
<sequence length="194" mass="21300">MAIDGAVPVSNDNAEQLSAWDGDQGTFWADRADRIDEGVARYHEHLMAAARIGATDIVLDIGCGNGQATRDAARRATAGWALGVDLSSRMLELARRLAERDQLSNVTLRQADAQTHPFPSQSFDLAISRHGAMFFGDPPAAFANIARAMRPAARLVLLSWQLPQHNEWLTAFRAAFTSGRPVPPLDRTHQDRCR</sequence>
<evidence type="ECO:0000313" key="2">
    <source>
        <dbReference type="EMBL" id="SFB54738.1"/>
    </source>
</evidence>
<dbReference type="PANTHER" id="PTHR43591">
    <property type="entry name" value="METHYLTRANSFERASE"/>
    <property type="match status" value="1"/>
</dbReference>
<organism evidence="2 3">
    <name type="scientific">Amycolatopsis marina</name>
    <dbReference type="NCBI Taxonomy" id="490629"/>
    <lineage>
        <taxon>Bacteria</taxon>
        <taxon>Bacillati</taxon>
        <taxon>Actinomycetota</taxon>
        <taxon>Actinomycetes</taxon>
        <taxon>Pseudonocardiales</taxon>
        <taxon>Pseudonocardiaceae</taxon>
        <taxon>Amycolatopsis</taxon>
    </lineage>
</organism>
<dbReference type="GO" id="GO:0032259">
    <property type="term" value="P:methylation"/>
    <property type="evidence" value="ECO:0007669"/>
    <property type="project" value="UniProtKB-KW"/>
</dbReference>
<dbReference type="GO" id="GO:0008757">
    <property type="term" value="F:S-adenosylmethionine-dependent methyltransferase activity"/>
    <property type="evidence" value="ECO:0007669"/>
    <property type="project" value="InterPro"/>
</dbReference>
<dbReference type="InterPro" id="IPR029063">
    <property type="entry name" value="SAM-dependent_MTases_sf"/>
</dbReference>
<evidence type="ECO:0000313" key="3">
    <source>
        <dbReference type="Proteomes" id="UP000243799"/>
    </source>
</evidence>